<evidence type="ECO:0000256" key="1">
    <source>
        <dbReference type="ARBA" id="ARBA00004651"/>
    </source>
</evidence>
<dbReference type="CDD" id="cd06580">
    <property type="entry name" value="TM_PBP1_transp_TpRbsC_like"/>
    <property type="match status" value="1"/>
</dbReference>
<name>A0AAQ1ME28_9FIRM</name>
<feature type="transmembrane region" description="Helical" evidence="6">
    <location>
        <begin position="95"/>
        <end position="112"/>
    </location>
</feature>
<reference evidence="8" key="1">
    <citation type="submission" date="2016-11" db="EMBL/GenBank/DDBJ databases">
        <authorList>
            <person name="Varghese N."/>
            <person name="Submissions S."/>
        </authorList>
    </citation>
    <scope>NUCLEOTIDE SEQUENCE</scope>
    <source>
        <strain evidence="8">DSM 4029</strain>
    </source>
</reference>
<comment type="caution">
    <text evidence="8">The sequence shown here is derived from an EMBL/GenBank/DDBJ whole genome shotgun (WGS) entry which is preliminary data.</text>
</comment>
<dbReference type="Proteomes" id="UP000474718">
    <property type="component" value="Unassembled WGS sequence"/>
</dbReference>
<reference evidence="9" key="2">
    <citation type="submission" date="2016-11" db="EMBL/GenBank/DDBJ databases">
        <authorList>
            <person name="Jaros S."/>
            <person name="Januszkiewicz K."/>
            <person name="Wedrychowicz H."/>
        </authorList>
    </citation>
    <scope>NUCLEOTIDE SEQUENCE [LARGE SCALE GENOMIC DNA]</scope>
    <source>
        <strain evidence="9">DSM 4029</strain>
    </source>
</reference>
<feature type="transmembrane region" description="Helical" evidence="6">
    <location>
        <begin position="6"/>
        <end position="26"/>
    </location>
</feature>
<dbReference type="EMBL" id="WWVX01000001">
    <property type="protein sequence ID" value="MZL68265.1"/>
    <property type="molecule type" value="Genomic_DNA"/>
</dbReference>
<evidence type="ECO:0000256" key="6">
    <source>
        <dbReference type="SAM" id="Phobius"/>
    </source>
</evidence>
<evidence type="ECO:0000256" key="5">
    <source>
        <dbReference type="ARBA" id="ARBA00023136"/>
    </source>
</evidence>
<dbReference type="GO" id="GO:0022857">
    <property type="term" value="F:transmembrane transporter activity"/>
    <property type="evidence" value="ECO:0007669"/>
    <property type="project" value="InterPro"/>
</dbReference>
<feature type="transmembrane region" description="Helical" evidence="6">
    <location>
        <begin position="146"/>
        <end position="168"/>
    </location>
</feature>
<evidence type="ECO:0000313" key="9">
    <source>
        <dbReference type="Proteomes" id="UP000184089"/>
    </source>
</evidence>
<evidence type="ECO:0000313" key="8">
    <source>
        <dbReference type="EMBL" id="SHG22218.1"/>
    </source>
</evidence>
<dbReference type="PANTHER" id="PTHR43370:SF1">
    <property type="entry name" value="GUANOSINE ABC TRANSPORTER PERMEASE PROTEIN NUPQ"/>
    <property type="match status" value="1"/>
</dbReference>
<feature type="transmembrane region" description="Helical" evidence="6">
    <location>
        <begin position="61"/>
        <end position="83"/>
    </location>
</feature>
<keyword evidence="5 6" id="KW-0472">Membrane</keyword>
<evidence type="ECO:0000256" key="2">
    <source>
        <dbReference type="ARBA" id="ARBA00022475"/>
    </source>
</evidence>
<feature type="transmembrane region" description="Helical" evidence="6">
    <location>
        <begin position="33"/>
        <end position="55"/>
    </location>
</feature>
<proteinExistence type="predicted"/>
<sequence>MLSALSYIVLATIRLGTPIAITAMGATISERTGILNIGLEGIMSMGAFLAVLGSYWTGNPWFGVLLAVLVGVVISAIHGFVSIVCGGAQGVSSQALVLLATGFCSVGLQAIFGQKGMSPTVNTIATTEFLRPIPLVGNILADFSPIVYIALILLFVCNFVLFKTPLGLRMCACGEHPRAAETAGINVGAMRFLGVLISGFLGGLAGAFLSVGQMNLFQEGMVAGRGYLAMGAIIMGRWTPTGAFAAAMCFGLFDAVQLYIQIIPNSPIPHEFVQMIPYVASIIVLALTIKGATGPAASGQPYSKISGTR</sequence>
<dbReference type="EMBL" id="FQVY01000002">
    <property type="protein sequence ID" value="SHG22218.1"/>
    <property type="molecule type" value="Genomic_DNA"/>
</dbReference>
<evidence type="ECO:0000313" key="10">
    <source>
        <dbReference type="Proteomes" id="UP000474718"/>
    </source>
</evidence>
<evidence type="ECO:0000256" key="4">
    <source>
        <dbReference type="ARBA" id="ARBA00022989"/>
    </source>
</evidence>
<dbReference type="GO" id="GO:0005886">
    <property type="term" value="C:plasma membrane"/>
    <property type="evidence" value="ECO:0007669"/>
    <property type="project" value="UniProtKB-SubCell"/>
</dbReference>
<keyword evidence="3 6" id="KW-0812">Transmembrane</keyword>
<comment type="subcellular location">
    <subcellularLocation>
        <location evidence="1">Cell membrane</location>
        <topology evidence="1">Multi-pass membrane protein</topology>
    </subcellularLocation>
</comment>
<evidence type="ECO:0000313" key="7">
    <source>
        <dbReference type="EMBL" id="MZL68265.1"/>
    </source>
</evidence>
<feature type="transmembrane region" description="Helical" evidence="6">
    <location>
        <begin position="189"/>
        <end position="210"/>
    </location>
</feature>
<accession>A0AAQ1ME28</accession>
<keyword evidence="2" id="KW-1003">Cell membrane</keyword>
<reference evidence="7 10" key="3">
    <citation type="journal article" date="2019" name="Nat. Med.">
        <title>A library of human gut bacterial isolates paired with longitudinal multiomics data enables mechanistic microbiome research.</title>
        <authorList>
            <person name="Poyet M."/>
            <person name="Groussin M."/>
            <person name="Gibbons S.M."/>
            <person name="Avila-Pacheco J."/>
            <person name="Jiang X."/>
            <person name="Kearney S.M."/>
            <person name="Perrotta A.R."/>
            <person name="Berdy B."/>
            <person name="Zhao S."/>
            <person name="Lieberman T.D."/>
            <person name="Swanson P.K."/>
            <person name="Smith M."/>
            <person name="Roesemann S."/>
            <person name="Alexander J.E."/>
            <person name="Rich S.A."/>
            <person name="Livny J."/>
            <person name="Vlamakis H."/>
            <person name="Clish C."/>
            <person name="Bullock K."/>
            <person name="Deik A."/>
            <person name="Scott J."/>
            <person name="Pierce K.A."/>
            <person name="Xavier R.J."/>
            <person name="Alm E.J."/>
        </authorList>
    </citation>
    <scope>NUCLEOTIDE SEQUENCE [LARGE SCALE GENOMIC DNA]</scope>
    <source>
        <strain evidence="7 10">BIOML-A2</strain>
    </source>
</reference>
<dbReference type="Pfam" id="PF02653">
    <property type="entry name" value="BPD_transp_2"/>
    <property type="match status" value="1"/>
</dbReference>
<dbReference type="RefSeq" id="WP_021660871.1">
    <property type="nucleotide sequence ID" value="NZ_FQVY01000002.1"/>
</dbReference>
<keyword evidence="4 6" id="KW-1133">Transmembrane helix</keyword>
<dbReference type="Proteomes" id="UP000184089">
    <property type="component" value="Unassembled WGS sequence"/>
</dbReference>
<dbReference type="AlphaFoldDB" id="A0AAQ1ME28"/>
<dbReference type="PANTHER" id="PTHR43370">
    <property type="entry name" value="SUGAR ABC TRANSPORTER INTEGRAL MEMBRANE PROTEIN-RELATED"/>
    <property type="match status" value="1"/>
</dbReference>
<keyword evidence="10" id="KW-1185">Reference proteome</keyword>
<protein>
    <submittedName>
        <fullName evidence="7">ABC transporter permease</fullName>
    </submittedName>
    <submittedName>
        <fullName evidence="8">Nucleoside ABC transporter membrane protein</fullName>
    </submittedName>
</protein>
<evidence type="ECO:0000256" key="3">
    <source>
        <dbReference type="ARBA" id="ARBA00022692"/>
    </source>
</evidence>
<dbReference type="InterPro" id="IPR001851">
    <property type="entry name" value="ABC_transp_permease"/>
</dbReference>
<organism evidence="8 9">
    <name type="scientific">Bittarella massiliensis</name>
    <name type="common">ex Durand et al. 2017</name>
    <dbReference type="NCBI Taxonomy" id="1720313"/>
    <lineage>
        <taxon>Bacteria</taxon>
        <taxon>Bacillati</taxon>
        <taxon>Bacillota</taxon>
        <taxon>Clostridia</taxon>
        <taxon>Eubacteriales</taxon>
        <taxon>Oscillospiraceae</taxon>
        <taxon>Bittarella (ex Durand et al. 2017)</taxon>
    </lineage>
</organism>
<feature type="transmembrane region" description="Helical" evidence="6">
    <location>
        <begin position="242"/>
        <end position="260"/>
    </location>
</feature>
<gene>
    <name evidence="7" type="ORF">GT747_00550</name>
    <name evidence="8" type="ORF">SAMN05444424_1937</name>
</gene>